<dbReference type="STRING" id="131310.A0A0N4ZST9"/>
<feature type="transmembrane region" description="Helical" evidence="9">
    <location>
        <begin position="193"/>
        <end position="211"/>
    </location>
</feature>
<comment type="subcellular location">
    <subcellularLocation>
        <location evidence="1">Membrane</location>
        <topology evidence="1">Multi-pass membrane protein</topology>
    </subcellularLocation>
</comment>
<name>A0A0N4ZST9_PARTI</name>
<evidence type="ECO:0000256" key="6">
    <source>
        <dbReference type="ARBA" id="ARBA00023136"/>
    </source>
</evidence>
<dbReference type="WBParaSite" id="PTRK_0001157100.1">
    <property type="protein sequence ID" value="PTRK_0001157100.1"/>
    <property type="gene ID" value="PTRK_0001157100"/>
</dbReference>
<protein>
    <submittedName>
        <fullName evidence="11">Aquaporin-9</fullName>
    </submittedName>
</protein>
<feature type="transmembrane region" description="Helical" evidence="9">
    <location>
        <begin position="244"/>
        <end position="266"/>
    </location>
</feature>
<dbReference type="GO" id="GO:0016323">
    <property type="term" value="C:basolateral plasma membrane"/>
    <property type="evidence" value="ECO:0007669"/>
    <property type="project" value="TreeGrafter"/>
</dbReference>
<feature type="transmembrane region" description="Helical" evidence="9">
    <location>
        <begin position="163"/>
        <end position="181"/>
    </location>
</feature>
<dbReference type="Gene3D" id="1.20.1080.10">
    <property type="entry name" value="Glycerol uptake facilitator protein"/>
    <property type="match status" value="1"/>
</dbReference>
<comment type="similarity">
    <text evidence="2 8">Belongs to the MIP/aquaporin (TC 1.A.8) family.</text>
</comment>
<evidence type="ECO:0000313" key="11">
    <source>
        <dbReference type="WBParaSite" id="PTRK_0001157100.1"/>
    </source>
</evidence>
<proteinExistence type="inferred from homology"/>
<evidence type="ECO:0000256" key="1">
    <source>
        <dbReference type="ARBA" id="ARBA00004141"/>
    </source>
</evidence>
<feature type="transmembrane region" description="Helical" evidence="9">
    <location>
        <begin position="58"/>
        <end position="77"/>
    </location>
</feature>
<accession>A0A0N4ZST9</accession>
<evidence type="ECO:0000313" key="10">
    <source>
        <dbReference type="Proteomes" id="UP000038045"/>
    </source>
</evidence>
<dbReference type="Proteomes" id="UP000038045">
    <property type="component" value="Unplaced"/>
</dbReference>
<dbReference type="InterPro" id="IPR023271">
    <property type="entry name" value="Aquaporin-like"/>
</dbReference>
<dbReference type="PANTHER" id="PTHR43829:SF9">
    <property type="entry name" value="AQUAPORIN-9"/>
    <property type="match status" value="1"/>
</dbReference>
<evidence type="ECO:0000256" key="4">
    <source>
        <dbReference type="ARBA" id="ARBA00022692"/>
    </source>
</evidence>
<evidence type="ECO:0000256" key="2">
    <source>
        <dbReference type="ARBA" id="ARBA00006175"/>
    </source>
</evidence>
<dbReference type="SUPFAM" id="SSF81338">
    <property type="entry name" value="Aquaporin-like"/>
    <property type="match status" value="1"/>
</dbReference>
<keyword evidence="3 8" id="KW-0813">Transport</keyword>
<dbReference type="InterPro" id="IPR050363">
    <property type="entry name" value="MIP/Aquaporin"/>
</dbReference>
<dbReference type="Pfam" id="PF00230">
    <property type="entry name" value="MIP"/>
    <property type="match status" value="1"/>
</dbReference>
<keyword evidence="4 8" id="KW-0812">Transmembrane</keyword>
<keyword evidence="5 9" id="KW-1133">Transmembrane helix</keyword>
<dbReference type="PRINTS" id="PR00783">
    <property type="entry name" value="MINTRINSICP"/>
</dbReference>
<reference evidence="11" key="1">
    <citation type="submission" date="2017-02" db="UniProtKB">
        <authorList>
            <consortium name="WormBaseParasite"/>
        </authorList>
    </citation>
    <scope>IDENTIFICATION</scope>
</reference>
<evidence type="ECO:0000256" key="5">
    <source>
        <dbReference type="ARBA" id="ARBA00022989"/>
    </source>
</evidence>
<comment type="function">
    <text evidence="7">Aquaglyceroporin that may modulate the water content and osmolytes during anhydrobiosis.</text>
</comment>
<evidence type="ECO:0000256" key="3">
    <source>
        <dbReference type="ARBA" id="ARBA00022448"/>
    </source>
</evidence>
<evidence type="ECO:0000256" key="9">
    <source>
        <dbReference type="SAM" id="Phobius"/>
    </source>
</evidence>
<evidence type="ECO:0000256" key="7">
    <source>
        <dbReference type="ARBA" id="ARBA00045280"/>
    </source>
</evidence>
<feature type="transmembrane region" description="Helical" evidence="9">
    <location>
        <begin position="98"/>
        <end position="125"/>
    </location>
</feature>
<dbReference type="GO" id="GO:0015250">
    <property type="term" value="F:water channel activity"/>
    <property type="evidence" value="ECO:0007669"/>
    <property type="project" value="TreeGrafter"/>
</dbReference>
<dbReference type="AlphaFoldDB" id="A0A0N4ZST9"/>
<keyword evidence="6 9" id="KW-0472">Membrane</keyword>
<evidence type="ECO:0000256" key="8">
    <source>
        <dbReference type="RuleBase" id="RU000477"/>
    </source>
</evidence>
<dbReference type="GO" id="GO:0015254">
    <property type="term" value="F:glycerol channel activity"/>
    <property type="evidence" value="ECO:0007669"/>
    <property type="project" value="TreeGrafter"/>
</dbReference>
<keyword evidence="10" id="KW-1185">Reference proteome</keyword>
<dbReference type="PANTHER" id="PTHR43829">
    <property type="entry name" value="AQUAPORIN OR AQUAGLYCEROPORIN RELATED"/>
    <property type="match status" value="1"/>
</dbReference>
<dbReference type="InterPro" id="IPR000425">
    <property type="entry name" value="MIP"/>
</dbReference>
<sequence>MKPVFIPQYRHKLKNKFFLKNKLSREVLCEFCCTWFLMFTGTGISLSETLKGGNGTTYLAGNVGWVLVAGMAIHMGFNITGSHMNPAFSFNSYLMNLLTFKAFIFYSIAQIFGAFLGSLCAYYAFIDAINKYDGGYRQLYGDKATAHLFATFPAPHLSFSGSIIDQFLASFILAVCVGIITDINNQIPKWAQPFMISTVIGIVGGSLGINASNAMNPARDLGPRILLLLEGYGWEVFSFNHYSWFWVPIVIPMIGVPIGTWVYNILISFQIEDELYCHDLQSEYQNFYLTKINDNLNNLKSNYITKDELIFYVKNSDMINRNKLTY</sequence>
<feature type="transmembrane region" description="Helical" evidence="9">
    <location>
        <begin position="27"/>
        <end position="46"/>
    </location>
</feature>
<organism evidence="10 11">
    <name type="scientific">Parastrongyloides trichosuri</name>
    <name type="common">Possum-specific nematode worm</name>
    <dbReference type="NCBI Taxonomy" id="131310"/>
    <lineage>
        <taxon>Eukaryota</taxon>
        <taxon>Metazoa</taxon>
        <taxon>Ecdysozoa</taxon>
        <taxon>Nematoda</taxon>
        <taxon>Chromadorea</taxon>
        <taxon>Rhabditida</taxon>
        <taxon>Tylenchina</taxon>
        <taxon>Panagrolaimomorpha</taxon>
        <taxon>Strongyloidoidea</taxon>
        <taxon>Strongyloididae</taxon>
        <taxon>Parastrongyloides</taxon>
    </lineage>
</organism>